<evidence type="ECO:0000313" key="12">
    <source>
        <dbReference type="WBParaSite" id="maker-uti_cns_0011873-snap-gene-0.4-mRNA-1"/>
    </source>
</evidence>
<evidence type="ECO:0000256" key="1">
    <source>
        <dbReference type="ARBA" id="ARBA00004651"/>
    </source>
</evidence>
<comment type="subcellular location">
    <subcellularLocation>
        <location evidence="1 9">Cell membrane</location>
        <topology evidence="1 9">Multi-pass membrane protein</topology>
    </subcellularLocation>
</comment>
<dbReference type="PRINTS" id="PR01262">
    <property type="entry name" value="INNEXIN"/>
</dbReference>
<keyword evidence="4 9" id="KW-0812">Transmembrane</keyword>
<dbReference type="PANTHER" id="PTHR11893">
    <property type="entry name" value="INNEXIN"/>
    <property type="match status" value="1"/>
</dbReference>
<dbReference type="Proteomes" id="UP000095280">
    <property type="component" value="Unplaced"/>
</dbReference>
<evidence type="ECO:0000256" key="6">
    <source>
        <dbReference type="ARBA" id="ARBA00023065"/>
    </source>
</evidence>
<dbReference type="WBParaSite" id="maker-uti_cns_0011873-snap-gene-0.4-mRNA-1">
    <property type="protein sequence ID" value="maker-uti_cns_0011873-snap-gene-0.4-mRNA-1"/>
    <property type="gene ID" value="maker-uti_cns_0011873-snap-gene-0.4"/>
</dbReference>
<keyword evidence="6 9" id="KW-0406">Ion transport</keyword>
<dbReference type="GO" id="GO:0005243">
    <property type="term" value="F:gap junction channel activity"/>
    <property type="evidence" value="ECO:0007669"/>
    <property type="project" value="TreeGrafter"/>
</dbReference>
<proteinExistence type="inferred from homology"/>
<dbReference type="AlphaFoldDB" id="A0A1I8IYE0"/>
<feature type="transmembrane region" description="Helical" evidence="9">
    <location>
        <begin position="290"/>
        <end position="314"/>
    </location>
</feature>
<dbReference type="Pfam" id="PF00876">
    <property type="entry name" value="Innexin"/>
    <property type="match status" value="1"/>
</dbReference>
<evidence type="ECO:0000256" key="10">
    <source>
        <dbReference type="SAM" id="MobiDB-lite"/>
    </source>
</evidence>
<evidence type="ECO:0000256" key="9">
    <source>
        <dbReference type="RuleBase" id="RU010713"/>
    </source>
</evidence>
<keyword evidence="2 9" id="KW-0813">Transport</keyword>
<comment type="similarity">
    <text evidence="9">Belongs to the pannexin family.</text>
</comment>
<dbReference type="GO" id="GO:0034220">
    <property type="term" value="P:monoatomic ion transmembrane transport"/>
    <property type="evidence" value="ECO:0007669"/>
    <property type="project" value="UniProtKB-KW"/>
</dbReference>
<feature type="transmembrane region" description="Helical" evidence="9">
    <location>
        <begin position="105"/>
        <end position="122"/>
    </location>
</feature>
<dbReference type="WBParaSite" id="maker-uti_cns_0019547-snap-gene-0.4-mRNA-1">
    <property type="protein sequence ID" value="maker-uti_cns_0019547-snap-gene-0.4-mRNA-1"/>
    <property type="gene ID" value="maker-uti_cns_0019547-snap-gene-0.4"/>
</dbReference>
<evidence type="ECO:0000313" key="11">
    <source>
        <dbReference type="Proteomes" id="UP000095280"/>
    </source>
</evidence>
<evidence type="ECO:0000256" key="7">
    <source>
        <dbReference type="ARBA" id="ARBA00023136"/>
    </source>
</evidence>
<evidence type="ECO:0000256" key="4">
    <source>
        <dbReference type="ARBA" id="ARBA00022692"/>
    </source>
</evidence>
<protein>
    <recommendedName>
        <fullName evidence="9">Innexin</fullName>
    </recommendedName>
</protein>
<feature type="transmembrane region" description="Helical" evidence="9">
    <location>
        <begin position="201"/>
        <end position="224"/>
    </location>
</feature>
<organism evidence="11 13">
    <name type="scientific">Macrostomum lignano</name>
    <dbReference type="NCBI Taxonomy" id="282301"/>
    <lineage>
        <taxon>Eukaryota</taxon>
        <taxon>Metazoa</taxon>
        <taxon>Spiralia</taxon>
        <taxon>Lophotrochozoa</taxon>
        <taxon>Platyhelminthes</taxon>
        <taxon>Rhabditophora</taxon>
        <taxon>Macrostomorpha</taxon>
        <taxon>Macrostomida</taxon>
        <taxon>Macrostomidae</taxon>
        <taxon>Macrostomum</taxon>
    </lineage>
</organism>
<sequence length="419" mass="49025">MVMDIGLFGTLRKLKIASSTLRIDDDFIDRLNHYYTAIVIVVFTFIISAKQYVGQPLQCWVPAQFTTAMEQYAENYCWIQNTYYLPLRHTIPKEHSHRNDRKIGYYQWVPFMLVCQALLFYLPNIVWRLLNWESGINFRAINRMTSDAQNVNPDSRGKTIRAIARHIEDALRYQKRERRDCLGQLRQAANKFLLCSRRHGVFLSLMYFLVKLLYICNCVCQFFLLNAFLGSPYQFFGWELLINMISGVTWEESGQFPRVTMCDFEIRVLGNLHRHTVQCVLVINLFNEKIFVFLWFWLFLVAVATVMSFFTWLYKHALPPMRHQFVLSSLRMADSNVRRDSRDVAVRHQLENFVSQNLRCDGVFVLRMLAINAGEIISAEVAREMWLSYRGDCKRPLQTGNANGPDQHMMGAGDDQSVV</sequence>
<dbReference type="PROSITE" id="PS51013">
    <property type="entry name" value="PANNEXIN"/>
    <property type="match status" value="1"/>
</dbReference>
<evidence type="ECO:0000256" key="3">
    <source>
        <dbReference type="ARBA" id="ARBA00022475"/>
    </source>
</evidence>
<evidence type="ECO:0000313" key="13">
    <source>
        <dbReference type="WBParaSite" id="maker-uti_cns_0019547-snap-gene-0.4-mRNA-1"/>
    </source>
</evidence>
<keyword evidence="11" id="KW-1185">Reference proteome</keyword>
<keyword evidence="7 9" id="KW-0472">Membrane</keyword>
<reference evidence="12 13" key="1">
    <citation type="submission" date="2016-11" db="UniProtKB">
        <authorList>
            <consortium name="WormBaseParasite"/>
        </authorList>
    </citation>
    <scope>IDENTIFICATION</scope>
</reference>
<dbReference type="GO" id="GO:0005886">
    <property type="term" value="C:plasma membrane"/>
    <property type="evidence" value="ECO:0007669"/>
    <property type="project" value="UniProtKB-SubCell"/>
</dbReference>
<feature type="region of interest" description="Disordered" evidence="10">
    <location>
        <begin position="398"/>
        <end position="419"/>
    </location>
</feature>
<accession>A0A1I8IYE0</accession>
<keyword evidence="3" id="KW-1003">Cell membrane</keyword>
<name>A0A1I8IYE0_9PLAT</name>
<keyword evidence="5 9" id="KW-1133">Transmembrane helix</keyword>
<gene>
    <name evidence="9" type="primary">inx</name>
</gene>
<dbReference type="InterPro" id="IPR000990">
    <property type="entry name" value="Innexin"/>
</dbReference>
<evidence type="ECO:0000256" key="8">
    <source>
        <dbReference type="ARBA" id="ARBA00023303"/>
    </source>
</evidence>
<evidence type="ECO:0000256" key="2">
    <source>
        <dbReference type="ARBA" id="ARBA00022448"/>
    </source>
</evidence>
<evidence type="ECO:0000256" key="5">
    <source>
        <dbReference type="ARBA" id="ARBA00022989"/>
    </source>
</evidence>
<dbReference type="PANTHER" id="PTHR11893:SF36">
    <property type="entry name" value="INNEXIN-5"/>
    <property type="match status" value="1"/>
</dbReference>
<keyword evidence="8 9" id="KW-0407">Ion channel</keyword>
<dbReference type="GO" id="GO:0005921">
    <property type="term" value="C:gap junction"/>
    <property type="evidence" value="ECO:0007669"/>
    <property type="project" value="UniProtKB-UniRule"/>
</dbReference>
<comment type="function">
    <text evidence="9">Structural component of the gap junctions.</text>
</comment>
<feature type="transmembrane region" description="Helical" evidence="9">
    <location>
        <begin position="34"/>
        <end position="53"/>
    </location>
</feature>